<evidence type="ECO:0000256" key="4">
    <source>
        <dbReference type="ARBA" id="ARBA00023150"/>
    </source>
</evidence>
<comment type="function">
    <text evidence="1 6">Catalyzes the insertion of molybdate into adenylated molybdopterin with the concomitant release of AMP.</text>
</comment>
<dbReference type="EC" id="2.10.1.1" evidence="6"/>
<comment type="pathway">
    <text evidence="2 6">Cofactor biosynthesis; molybdopterin biosynthesis.</text>
</comment>
<dbReference type="InterPro" id="IPR038987">
    <property type="entry name" value="MoeA-like"/>
</dbReference>
<keyword evidence="4 6" id="KW-0501">Molybdenum cofactor biosynthesis</keyword>
<evidence type="ECO:0000256" key="5">
    <source>
        <dbReference type="ARBA" id="ARBA00047317"/>
    </source>
</evidence>
<dbReference type="SUPFAM" id="SSF63882">
    <property type="entry name" value="MoeA N-terminal region -like"/>
    <property type="match status" value="1"/>
</dbReference>
<dbReference type="Gene3D" id="3.40.980.10">
    <property type="entry name" value="MoaB/Mog-like domain"/>
    <property type="match status" value="1"/>
</dbReference>
<keyword evidence="6" id="KW-0808">Transferase</keyword>
<dbReference type="Gene3D" id="2.170.190.11">
    <property type="entry name" value="Molybdopterin biosynthesis moea protein, domain 3"/>
    <property type="match status" value="1"/>
</dbReference>
<dbReference type="InterPro" id="IPR005110">
    <property type="entry name" value="MoeA_linker/N"/>
</dbReference>
<dbReference type="InterPro" id="IPR001453">
    <property type="entry name" value="MoaB/Mog_dom"/>
</dbReference>
<keyword evidence="9" id="KW-1185">Reference proteome</keyword>
<evidence type="ECO:0000256" key="3">
    <source>
        <dbReference type="ARBA" id="ARBA00010763"/>
    </source>
</evidence>
<comment type="caution">
    <text evidence="8">The sequence shown here is derived from an EMBL/GenBank/DDBJ whole genome shotgun (WGS) entry which is preliminary data.</text>
</comment>
<sequence length="413" mass="44348">MSLCNAPGLTPIEDVLDTMHEYATAFFIDRKETVSLLDADNRVLATDIISPMNVPPHNNSAMDGYALRFDHNAIHDNRFTLVGHALAGQPFGGELLAGECVRITTGAVVPSNTDAVVMQENVTVDSAHITVSTLPEPGNNIRLQGEDITKGNLVLARGTRLQPQHLALLASLGIARVDVFPRLRVAVFATGDELTYPGEALKEGAIYESNRYALIAKLSRLGCDIEDLGIIDDTLEATVATLNHCALQSDVIISCGGVSVGDADFVKDAVNSVGELNLWKVAMKPGKPFAFGRVDKSLFFGLPGNPVSAFATFDILVQPIIMQLQCEQLPANLILNATLSEPARKQPGRADYQRGVLSVSDSGQVLVSPLPKQGSGLMTSITQANCYIVLEQDRGRSEAGERVNVIPFKVLHP</sequence>
<keyword evidence="6" id="KW-0460">Magnesium</keyword>
<dbReference type="InterPro" id="IPR036425">
    <property type="entry name" value="MoaB/Mog-like_dom_sf"/>
</dbReference>
<dbReference type="CDD" id="cd00887">
    <property type="entry name" value="MoeA"/>
    <property type="match status" value="1"/>
</dbReference>
<dbReference type="PANTHER" id="PTHR10192:SF5">
    <property type="entry name" value="GEPHYRIN"/>
    <property type="match status" value="1"/>
</dbReference>
<comment type="catalytic activity">
    <reaction evidence="5">
        <text>adenylyl-molybdopterin + molybdate = Mo-molybdopterin + AMP + H(+)</text>
        <dbReference type="Rhea" id="RHEA:35047"/>
        <dbReference type="ChEBI" id="CHEBI:15378"/>
        <dbReference type="ChEBI" id="CHEBI:36264"/>
        <dbReference type="ChEBI" id="CHEBI:62727"/>
        <dbReference type="ChEBI" id="CHEBI:71302"/>
        <dbReference type="ChEBI" id="CHEBI:456215"/>
        <dbReference type="EC" id="2.10.1.1"/>
    </reaction>
</comment>
<dbReference type="PANTHER" id="PTHR10192">
    <property type="entry name" value="MOLYBDOPTERIN BIOSYNTHESIS PROTEIN"/>
    <property type="match status" value="1"/>
</dbReference>
<dbReference type="NCBIfam" id="NF045515">
    <property type="entry name" value="Glp_gephyrin"/>
    <property type="match status" value="1"/>
</dbReference>
<keyword evidence="6" id="KW-0500">Molybdenum</keyword>
<accession>A0ABT3A5Q2</accession>
<protein>
    <recommendedName>
        <fullName evidence="6">Molybdopterin molybdenumtransferase</fullName>
        <ecNumber evidence="6">2.10.1.1</ecNumber>
    </recommendedName>
</protein>
<dbReference type="InterPro" id="IPR036135">
    <property type="entry name" value="MoeA_linker/N_sf"/>
</dbReference>
<reference evidence="8 9" key="1">
    <citation type="submission" date="2022-10" db="EMBL/GenBank/DDBJ databases">
        <title>Aestuariibacter sp. AA17 isolated from Montipora capitata coral fragment.</title>
        <authorList>
            <person name="Emsley S.A."/>
            <person name="Pfannmuller K.M."/>
            <person name="Loughran R.M."/>
            <person name="Shlafstein M."/>
            <person name="Papke E."/>
            <person name="Saw J.H."/>
            <person name="Ushijima B."/>
            <person name="Videau P."/>
        </authorList>
    </citation>
    <scope>NUCLEOTIDE SEQUENCE [LARGE SCALE GENOMIC DNA]</scope>
    <source>
        <strain evidence="8 9">AA17</strain>
    </source>
</reference>
<dbReference type="SUPFAM" id="SSF63867">
    <property type="entry name" value="MoeA C-terminal domain-like"/>
    <property type="match status" value="1"/>
</dbReference>
<dbReference type="SMART" id="SM00852">
    <property type="entry name" value="MoCF_biosynth"/>
    <property type="match status" value="1"/>
</dbReference>
<evidence type="ECO:0000313" key="8">
    <source>
        <dbReference type="EMBL" id="MCV2884009.1"/>
    </source>
</evidence>
<dbReference type="Pfam" id="PF00994">
    <property type="entry name" value="MoCF_biosynth"/>
    <property type="match status" value="1"/>
</dbReference>
<evidence type="ECO:0000256" key="1">
    <source>
        <dbReference type="ARBA" id="ARBA00002901"/>
    </source>
</evidence>
<comment type="cofactor">
    <cofactor evidence="6">
        <name>Mg(2+)</name>
        <dbReference type="ChEBI" id="CHEBI:18420"/>
    </cofactor>
</comment>
<proteinExistence type="inferred from homology"/>
<comment type="similarity">
    <text evidence="3 6">Belongs to the MoeA family.</text>
</comment>
<dbReference type="Pfam" id="PF03453">
    <property type="entry name" value="MoeA_N"/>
    <property type="match status" value="1"/>
</dbReference>
<feature type="domain" description="MoaB/Mog" evidence="7">
    <location>
        <begin position="186"/>
        <end position="323"/>
    </location>
</feature>
<dbReference type="InterPro" id="IPR008284">
    <property type="entry name" value="MoCF_biosynth_CS"/>
</dbReference>
<name>A0ABT3A5Q2_9ALTE</name>
<dbReference type="Gene3D" id="2.40.340.10">
    <property type="entry name" value="MoeA, C-terminal, domain IV"/>
    <property type="match status" value="1"/>
</dbReference>
<dbReference type="InterPro" id="IPR036688">
    <property type="entry name" value="MoeA_C_domain_IV_sf"/>
</dbReference>
<evidence type="ECO:0000313" key="9">
    <source>
        <dbReference type="Proteomes" id="UP001652504"/>
    </source>
</evidence>
<evidence type="ECO:0000256" key="6">
    <source>
        <dbReference type="RuleBase" id="RU365090"/>
    </source>
</evidence>
<evidence type="ECO:0000256" key="2">
    <source>
        <dbReference type="ARBA" id="ARBA00005046"/>
    </source>
</evidence>
<keyword evidence="6" id="KW-0479">Metal-binding</keyword>
<evidence type="ECO:0000259" key="7">
    <source>
        <dbReference type="SMART" id="SM00852"/>
    </source>
</evidence>
<dbReference type="Pfam" id="PF03454">
    <property type="entry name" value="MoeA_C"/>
    <property type="match status" value="1"/>
</dbReference>
<dbReference type="Proteomes" id="UP001652504">
    <property type="component" value="Unassembled WGS sequence"/>
</dbReference>
<organism evidence="8 9">
    <name type="scientific">Fluctibacter corallii</name>
    <dbReference type="NCBI Taxonomy" id="2984329"/>
    <lineage>
        <taxon>Bacteria</taxon>
        <taxon>Pseudomonadati</taxon>
        <taxon>Pseudomonadota</taxon>
        <taxon>Gammaproteobacteria</taxon>
        <taxon>Alteromonadales</taxon>
        <taxon>Alteromonadaceae</taxon>
        <taxon>Fluctibacter</taxon>
    </lineage>
</organism>
<dbReference type="EMBL" id="JAOWKX010000002">
    <property type="protein sequence ID" value="MCV2884009.1"/>
    <property type="molecule type" value="Genomic_DNA"/>
</dbReference>
<dbReference type="SUPFAM" id="SSF53218">
    <property type="entry name" value="Molybdenum cofactor biosynthesis proteins"/>
    <property type="match status" value="1"/>
</dbReference>
<dbReference type="InterPro" id="IPR005111">
    <property type="entry name" value="MoeA_C_domain_IV"/>
</dbReference>
<dbReference type="Gene3D" id="3.90.105.10">
    <property type="entry name" value="Molybdopterin biosynthesis moea protein, domain 2"/>
    <property type="match status" value="1"/>
</dbReference>
<dbReference type="PROSITE" id="PS01079">
    <property type="entry name" value="MOCF_BIOSYNTHESIS_2"/>
    <property type="match status" value="1"/>
</dbReference>
<dbReference type="NCBIfam" id="TIGR00177">
    <property type="entry name" value="molyb_syn"/>
    <property type="match status" value="1"/>
</dbReference>
<gene>
    <name evidence="8" type="ORF">OE749_04815</name>
</gene>
<dbReference type="RefSeq" id="WP_263711222.1">
    <property type="nucleotide sequence ID" value="NZ_JAOWKX010000002.1"/>
</dbReference>